<dbReference type="Proteomes" id="UP000252669">
    <property type="component" value="Unassembled WGS sequence"/>
</dbReference>
<evidence type="ECO:0008006" key="4">
    <source>
        <dbReference type="Google" id="ProtNLM"/>
    </source>
</evidence>
<dbReference type="AlphaFoldDB" id="A0A366MS21"/>
<dbReference type="EMBL" id="PDKB01000011">
    <property type="protein sequence ID" value="RBQ28847.1"/>
    <property type="molecule type" value="Genomic_DNA"/>
</dbReference>
<keyword evidence="3" id="KW-1185">Reference proteome</keyword>
<feature type="signal peptide" evidence="1">
    <location>
        <begin position="1"/>
        <end position="22"/>
    </location>
</feature>
<organism evidence="2 3">
    <name type="scientific">Aliarcobacter vitoriensis</name>
    <dbReference type="NCBI Taxonomy" id="2011099"/>
    <lineage>
        <taxon>Bacteria</taxon>
        <taxon>Pseudomonadati</taxon>
        <taxon>Campylobacterota</taxon>
        <taxon>Epsilonproteobacteria</taxon>
        <taxon>Campylobacterales</taxon>
        <taxon>Arcobacteraceae</taxon>
        <taxon>Aliarcobacter</taxon>
    </lineage>
</organism>
<evidence type="ECO:0000313" key="3">
    <source>
        <dbReference type="Proteomes" id="UP000252669"/>
    </source>
</evidence>
<reference evidence="2 3" key="1">
    <citation type="submission" date="2017-10" db="EMBL/GenBank/DDBJ databases">
        <title>Genomics of the genus Arcobacter.</title>
        <authorList>
            <person name="Perez-Cataluna A."/>
            <person name="Figueras M.J."/>
        </authorList>
    </citation>
    <scope>NUCLEOTIDE SEQUENCE [LARGE SCALE GENOMIC DNA]</scope>
    <source>
        <strain evidence="2 3">CECT 9230</strain>
    </source>
</reference>
<gene>
    <name evidence="2" type="ORF">CRU91_07460</name>
</gene>
<proteinExistence type="predicted"/>
<accession>A0A366MS21</accession>
<evidence type="ECO:0000313" key="2">
    <source>
        <dbReference type="EMBL" id="RBQ28847.1"/>
    </source>
</evidence>
<evidence type="ECO:0000256" key="1">
    <source>
        <dbReference type="SAM" id="SignalP"/>
    </source>
</evidence>
<protein>
    <recommendedName>
        <fullName evidence="4">Periplasmic protein</fullName>
    </recommendedName>
</protein>
<sequence length="269" mass="30339">MMKKILLSIALCIGLNADINQAVQGIVGNSEYNTHRNLINHVFKNESNFYTNGSLDYTKVSQALQGNNLLKLNLGSTQTIDVTFIFNSNPKISFRNINDILKAIGQQNFITTNQVSLDNQLKWSIKVQTAAAINPLRLSQELQNTNSKIVDIKREGNNKWSYYIDSSKSSIYKAEDLVTKASTTLRKPIKPYIIEIANTDKLAISSNNGSNWYPSITFYDNDFGVIEVFEDSTLHKNLKVDVPNNTRFIKIDDFYALTNIKNGLTVTKE</sequence>
<keyword evidence="1" id="KW-0732">Signal</keyword>
<name>A0A366MS21_9BACT</name>
<comment type="caution">
    <text evidence="2">The sequence shown here is derived from an EMBL/GenBank/DDBJ whole genome shotgun (WGS) entry which is preliminary data.</text>
</comment>
<dbReference type="OrthoDB" id="5338450at2"/>
<feature type="chain" id="PRO_5016604348" description="Periplasmic protein" evidence="1">
    <location>
        <begin position="23"/>
        <end position="269"/>
    </location>
</feature>